<feature type="transmembrane region" description="Helical" evidence="1">
    <location>
        <begin position="28"/>
        <end position="50"/>
    </location>
</feature>
<organism evidence="2 3">
    <name type="scientific">Candidatus Nealsonbacteria bacterium CG23_combo_of_CG06-09_8_20_14_all_38_19</name>
    <dbReference type="NCBI Taxonomy" id="1974721"/>
    <lineage>
        <taxon>Bacteria</taxon>
        <taxon>Candidatus Nealsoniibacteriota</taxon>
    </lineage>
</organism>
<feature type="transmembrane region" description="Helical" evidence="1">
    <location>
        <begin position="120"/>
        <end position="144"/>
    </location>
</feature>
<proteinExistence type="predicted"/>
<evidence type="ECO:0000313" key="3">
    <source>
        <dbReference type="Proteomes" id="UP000230273"/>
    </source>
</evidence>
<comment type="caution">
    <text evidence="2">The sequence shown here is derived from an EMBL/GenBank/DDBJ whole genome shotgun (WGS) entry which is preliminary data.</text>
</comment>
<dbReference type="Proteomes" id="UP000230273">
    <property type="component" value="Unassembled WGS sequence"/>
</dbReference>
<evidence type="ECO:0000313" key="2">
    <source>
        <dbReference type="EMBL" id="PIP23900.1"/>
    </source>
</evidence>
<dbReference type="AlphaFoldDB" id="A0A2G9YXE9"/>
<keyword evidence="1" id="KW-0472">Membrane</keyword>
<sequence>MKNINIKRMLFGKKEEISREEKKLEMKILNVILTILLIIVLGFVLNIIEIDLQSPIFYFKLFIFFLILSKAYSFIKSAFLKPEDVNLLAYKERPASDFRYPFLIKFFRSLTVRYPWLNKWLGFSGFFWLAFIFCLAMILLFLYASGLLKEFFILIR</sequence>
<protein>
    <submittedName>
        <fullName evidence="2">Uncharacterized protein</fullName>
    </submittedName>
</protein>
<keyword evidence="1" id="KW-1133">Transmembrane helix</keyword>
<evidence type="ECO:0000256" key="1">
    <source>
        <dbReference type="SAM" id="Phobius"/>
    </source>
</evidence>
<accession>A0A2G9YXE9</accession>
<gene>
    <name evidence="2" type="ORF">COX36_00765</name>
</gene>
<keyword evidence="1" id="KW-0812">Transmembrane</keyword>
<name>A0A2G9YXE9_9BACT</name>
<reference evidence="2 3" key="1">
    <citation type="submission" date="2017-09" db="EMBL/GenBank/DDBJ databases">
        <title>Depth-based differentiation of microbial function through sediment-hosted aquifers and enrichment of novel symbionts in the deep terrestrial subsurface.</title>
        <authorList>
            <person name="Probst A.J."/>
            <person name="Ladd B."/>
            <person name="Jarett J.K."/>
            <person name="Geller-Mcgrath D.E."/>
            <person name="Sieber C.M."/>
            <person name="Emerson J.B."/>
            <person name="Anantharaman K."/>
            <person name="Thomas B.C."/>
            <person name="Malmstrom R."/>
            <person name="Stieglmeier M."/>
            <person name="Klingl A."/>
            <person name="Woyke T."/>
            <person name="Ryan C.M."/>
            <person name="Banfield J.F."/>
        </authorList>
    </citation>
    <scope>NUCLEOTIDE SEQUENCE [LARGE SCALE GENOMIC DNA]</scope>
    <source>
        <strain evidence="2">CG23_combo_of_CG06-09_8_20_14_all_38_19</strain>
    </source>
</reference>
<dbReference type="EMBL" id="PCRP01000012">
    <property type="protein sequence ID" value="PIP23900.1"/>
    <property type="molecule type" value="Genomic_DNA"/>
</dbReference>
<feature type="transmembrane region" description="Helical" evidence="1">
    <location>
        <begin position="56"/>
        <end position="75"/>
    </location>
</feature>